<dbReference type="Pfam" id="PF00486">
    <property type="entry name" value="Trans_reg_C"/>
    <property type="match status" value="1"/>
</dbReference>
<dbReference type="GO" id="GO:0003677">
    <property type="term" value="F:DNA binding"/>
    <property type="evidence" value="ECO:0007669"/>
    <property type="project" value="UniProtKB-KW"/>
</dbReference>
<dbReference type="GO" id="GO:0000160">
    <property type="term" value="P:phosphorelay signal transduction system"/>
    <property type="evidence" value="ECO:0007669"/>
    <property type="project" value="InterPro"/>
</dbReference>
<feature type="domain" description="OmpR/PhoB-type" evidence="2">
    <location>
        <begin position="1"/>
        <end position="55"/>
    </location>
</feature>
<sequence length="60" mass="6765">ALTRDMLLERVWGFHFSGQSNIVDVYIGYLRQKLRAVGAPRLVETVRGVGYRLRSDAEAG</sequence>
<proteinExistence type="predicted"/>
<dbReference type="Gene3D" id="1.10.10.10">
    <property type="entry name" value="Winged helix-like DNA-binding domain superfamily/Winged helix DNA-binding domain"/>
    <property type="match status" value="1"/>
</dbReference>
<evidence type="ECO:0000313" key="3">
    <source>
        <dbReference type="EMBL" id="EQD56998.1"/>
    </source>
</evidence>
<dbReference type="SUPFAM" id="SSF46894">
    <property type="entry name" value="C-terminal effector domain of the bipartite response regulators"/>
    <property type="match status" value="1"/>
</dbReference>
<dbReference type="InterPro" id="IPR036388">
    <property type="entry name" value="WH-like_DNA-bd_sf"/>
</dbReference>
<dbReference type="InterPro" id="IPR016032">
    <property type="entry name" value="Sig_transdc_resp-reg_C-effctor"/>
</dbReference>
<comment type="caution">
    <text evidence="3">The sequence shown here is derived from an EMBL/GenBank/DDBJ whole genome shotgun (WGS) entry which is preliminary data.</text>
</comment>
<dbReference type="EMBL" id="AUZX01008077">
    <property type="protein sequence ID" value="EQD56998.1"/>
    <property type="molecule type" value="Genomic_DNA"/>
</dbReference>
<dbReference type="PROSITE" id="PS51755">
    <property type="entry name" value="OMPR_PHOB"/>
    <property type="match status" value="1"/>
</dbReference>
<organism evidence="3">
    <name type="scientific">mine drainage metagenome</name>
    <dbReference type="NCBI Taxonomy" id="410659"/>
    <lineage>
        <taxon>unclassified sequences</taxon>
        <taxon>metagenomes</taxon>
        <taxon>ecological metagenomes</taxon>
    </lineage>
</organism>
<reference evidence="3" key="2">
    <citation type="journal article" date="2014" name="ISME J.">
        <title>Microbial stratification in low pH oxic and suboxic macroscopic growths along an acid mine drainage.</title>
        <authorList>
            <person name="Mendez-Garcia C."/>
            <person name="Mesa V."/>
            <person name="Sprenger R.R."/>
            <person name="Richter M."/>
            <person name="Diez M.S."/>
            <person name="Solano J."/>
            <person name="Bargiela R."/>
            <person name="Golyshina O.V."/>
            <person name="Manteca A."/>
            <person name="Ramos J.L."/>
            <person name="Gallego J.R."/>
            <person name="Llorente I."/>
            <person name="Martins Dos Santos V.A."/>
            <person name="Jensen O.N."/>
            <person name="Pelaez A.I."/>
            <person name="Sanchez J."/>
            <person name="Ferrer M."/>
        </authorList>
    </citation>
    <scope>NUCLEOTIDE SEQUENCE</scope>
</reference>
<dbReference type="InterPro" id="IPR001867">
    <property type="entry name" value="OmpR/PhoB-type_DNA-bd"/>
</dbReference>
<protein>
    <submittedName>
        <fullName evidence="3">Protein containing Signal transduction response regulator</fullName>
    </submittedName>
</protein>
<evidence type="ECO:0000256" key="1">
    <source>
        <dbReference type="ARBA" id="ARBA00023125"/>
    </source>
</evidence>
<evidence type="ECO:0000259" key="2">
    <source>
        <dbReference type="PROSITE" id="PS51755"/>
    </source>
</evidence>
<dbReference type="SMART" id="SM00862">
    <property type="entry name" value="Trans_reg_C"/>
    <property type="match status" value="1"/>
</dbReference>
<dbReference type="GO" id="GO:0006355">
    <property type="term" value="P:regulation of DNA-templated transcription"/>
    <property type="evidence" value="ECO:0007669"/>
    <property type="project" value="InterPro"/>
</dbReference>
<dbReference type="CDD" id="cd00383">
    <property type="entry name" value="trans_reg_C"/>
    <property type="match status" value="1"/>
</dbReference>
<name>T1AKF4_9ZZZZ</name>
<reference evidence="3" key="1">
    <citation type="submission" date="2013-08" db="EMBL/GenBank/DDBJ databases">
        <authorList>
            <person name="Mendez C."/>
            <person name="Richter M."/>
            <person name="Ferrer M."/>
            <person name="Sanchez J."/>
        </authorList>
    </citation>
    <scope>NUCLEOTIDE SEQUENCE</scope>
</reference>
<gene>
    <name evidence="3" type="ORF">B1A_11303</name>
</gene>
<accession>T1AKF4</accession>
<dbReference type="AlphaFoldDB" id="T1AKF4"/>
<keyword evidence="1" id="KW-0238">DNA-binding</keyword>
<feature type="non-terminal residue" evidence="3">
    <location>
        <position position="1"/>
    </location>
</feature>